<evidence type="ECO:0000313" key="3">
    <source>
        <dbReference type="Proteomes" id="UP001642502"/>
    </source>
</evidence>
<protein>
    <submittedName>
        <fullName evidence="2">Uncharacterized protein</fullName>
    </submittedName>
</protein>
<dbReference type="Proteomes" id="UP001642502">
    <property type="component" value="Unassembled WGS sequence"/>
</dbReference>
<feature type="transmembrane region" description="Helical" evidence="1">
    <location>
        <begin position="12"/>
        <end position="30"/>
    </location>
</feature>
<accession>A0ABP0E2V3</accession>
<keyword evidence="1" id="KW-0812">Transmembrane</keyword>
<dbReference type="EMBL" id="CAWUON010000164">
    <property type="protein sequence ID" value="CAK7274899.1"/>
    <property type="molecule type" value="Genomic_DNA"/>
</dbReference>
<comment type="caution">
    <text evidence="2">The sequence shown here is derived from an EMBL/GenBank/DDBJ whole genome shotgun (WGS) entry which is preliminary data.</text>
</comment>
<name>A0ABP0E2V3_9PEZI</name>
<evidence type="ECO:0000256" key="1">
    <source>
        <dbReference type="SAM" id="Phobius"/>
    </source>
</evidence>
<proteinExistence type="predicted"/>
<dbReference type="PANTHER" id="PTHR39470">
    <property type="entry name" value="CHROMOSOME 10, WHOLE GENOME SHOTGUN SEQUENCE"/>
    <property type="match status" value="1"/>
</dbReference>
<feature type="transmembrane region" description="Helical" evidence="1">
    <location>
        <begin position="299"/>
        <end position="319"/>
    </location>
</feature>
<dbReference type="PANTHER" id="PTHR39470:SF1">
    <property type="entry name" value="CHORISMATE SYNTHASE PROTEIN"/>
    <property type="match status" value="1"/>
</dbReference>
<keyword evidence="1" id="KW-1133">Transmembrane helix</keyword>
<keyword evidence="1" id="KW-0472">Membrane</keyword>
<sequence>MSISWGTLKSLLLFFGPMLLPKAIGVYRNLKKDADDRALQSRQNRPAAPVLHPLPRRSVFMLSLLAITAVMWLMSAGLVLPASVSRTLHLPKALCMPENIFVATDSRLQTPNDVIFTRLAAQRPGRELTFSDEALRSRLLSLESRLLYLQLGPDALTECPFCSGTGIDAQSSYSATNYLHYALIDLVAAHLFNLVLIAAATSPLLLLGRKSKSLSAAVQTHPNTAETLAAHDYGSQLTADHAHAVAVSHIRRWRTSMSVLALCGAALDVYLVATYDNQVNARATRLVDLDLFFWTMRTYRGLACGGSLAALAAVLYLVASGHHRSARLGLLGALIFGSLPPPSPAARITAVVNGLNGVKGKLNAGAIVKNTALRDTDLRAHTQSYWAHEVMLVAEAMKDHEVVEGVNNALENRIDMQRIARDAEQYAQTVVPTLLATQPILSQQQQRQQP</sequence>
<feature type="transmembrane region" description="Helical" evidence="1">
    <location>
        <begin position="178"/>
        <end position="207"/>
    </location>
</feature>
<gene>
    <name evidence="2" type="ORF">SEPCBS119000_006410</name>
</gene>
<organism evidence="2 3">
    <name type="scientific">Sporothrix epigloea</name>
    <dbReference type="NCBI Taxonomy" id="1892477"/>
    <lineage>
        <taxon>Eukaryota</taxon>
        <taxon>Fungi</taxon>
        <taxon>Dikarya</taxon>
        <taxon>Ascomycota</taxon>
        <taxon>Pezizomycotina</taxon>
        <taxon>Sordariomycetes</taxon>
        <taxon>Sordariomycetidae</taxon>
        <taxon>Ophiostomatales</taxon>
        <taxon>Ophiostomataceae</taxon>
        <taxon>Sporothrix</taxon>
    </lineage>
</organism>
<keyword evidence="3" id="KW-1185">Reference proteome</keyword>
<reference evidence="2 3" key="1">
    <citation type="submission" date="2024-01" db="EMBL/GenBank/DDBJ databases">
        <authorList>
            <person name="Allen C."/>
            <person name="Tagirdzhanova G."/>
        </authorList>
    </citation>
    <scope>NUCLEOTIDE SEQUENCE [LARGE SCALE GENOMIC DNA]</scope>
    <source>
        <strain evidence="2 3">CBS 119000</strain>
    </source>
</reference>
<feature type="transmembrane region" description="Helical" evidence="1">
    <location>
        <begin position="59"/>
        <end position="80"/>
    </location>
</feature>
<evidence type="ECO:0000313" key="2">
    <source>
        <dbReference type="EMBL" id="CAK7274899.1"/>
    </source>
</evidence>